<evidence type="ECO:0008006" key="3">
    <source>
        <dbReference type="Google" id="ProtNLM"/>
    </source>
</evidence>
<accession>A0A1S9S0F2</accession>
<gene>
    <name evidence="1" type="ORF">PEBR_01684</name>
</gene>
<dbReference type="EMBL" id="LJBN01000013">
    <property type="protein sequence ID" value="OOQ91279.1"/>
    <property type="molecule type" value="Genomic_DNA"/>
</dbReference>
<name>A0A1S9S0F2_PENBI</name>
<proteinExistence type="predicted"/>
<comment type="caution">
    <text evidence="1">The sequence shown here is derived from an EMBL/GenBank/DDBJ whole genome shotgun (WGS) entry which is preliminary data.</text>
</comment>
<sequence length="98" mass="10942">MQYNNLFLTDMLEATMSFLPDAITSPFPGPQIIDENVDDDYLLISQVQVIQPIYSGIRMNAVWWVCSECSSMNNPALAPERCSVCQHYKCGSCSSVVV</sequence>
<dbReference type="AlphaFoldDB" id="A0A1S9S0F2"/>
<reference evidence="2" key="1">
    <citation type="submission" date="2015-09" db="EMBL/GenBank/DDBJ databases">
        <authorList>
            <person name="Fill T.P."/>
            <person name="Baretta J.F."/>
            <person name="de Almeida L.G."/>
            <person name="Rocha M."/>
            <person name="de Souza D.H."/>
            <person name="Malavazi I."/>
            <person name="Cerdeira L.T."/>
            <person name="Hong H."/>
            <person name="Samborskyy M."/>
            <person name="de Vasconcelos A.T."/>
            <person name="Leadlay P."/>
            <person name="Rodrigues-Filho E."/>
        </authorList>
    </citation>
    <scope>NUCLEOTIDE SEQUENCE [LARGE SCALE GENOMIC DNA]</scope>
    <source>
        <strain evidence="2">LaBioMMi 136</strain>
    </source>
</reference>
<dbReference type="Proteomes" id="UP000190744">
    <property type="component" value="Unassembled WGS sequence"/>
</dbReference>
<organism evidence="1 2">
    <name type="scientific">Penicillium brasilianum</name>
    <dbReference type="NCBI Taxonomy" id="104259"/>
    <lineage>
        <taxon>Eukaryota</taxon>
        <taxon>Fungi</taxon>
        <taxon>Dikarya</taxon>
        <taxon>Ascomycota</taxon>
        <taxon>Pezizomycotina</taxon>
        <taxon>Eurotiomycetes</taxon>
        <taxon>Eurotiomycetidae</taxon>
        <taxon>Eurotiales</taxon>
        <taxon>Aspergillaceae</taxon>
        <taxon>Penicillium</taxon>
    </lineage>
</organism>
<evidence type="ECO:0000313" key="1">
    <source>
        <dbReference type="EMBL" id="OOQ91279.1"/>
    </source>
</evidence>
<protein>
    <recommendedName>
        <fullName evidence="3">RanBP2-type domain-containing protein</fullName>
    </recommendedName>
</protein>
<evidence type="ECO:0000313" key="2">
    <source>
        <dbReference type="Proteomes" id="UP000190744"/>
    </source>
</evidence>